<protein>
    <recommendedName>
        <fullName evidence="5">SDR family oxidoreductase</fullName>
    </recommendedName>
</protein>
<reference evidence="3 4" key="2">
    <citation type="submission" date="2018-03" db="EMBL/GenBank/DDBJ databases">
        <title>The ancient ancestry and fast evolution of plastids.</title>
        <authorList>
            <person name="Moore K.R."/>
            <person name="Magnabosco C."/>
            <person name="Momper L."/>
            <person name="Gold D.A."/>
            <person name="Bosak T."/>
            <person name="Fournier G.P."/>
        </authorList>
    </citation>
    <scope>NUCLEOTIDE SEQUENCE [LARGE SCALE GENOMIC DNA]</scope>
    <source>
        <strain evidence="3 4">CCAP 1448/3</strain>
    </source>
</reference>
<evidence type="ECO:0000313" key="3">
    <source>
        <dbReference type="EMBL" id="PSB02889.1"/>
    </source>
</evidence>
<dbReference type="PANTHER" id="PTHR42760:SF135">
    <property type="entry name" value="BLL7886 PROTEIN"/>
    <property type="match status" value="1"/>
</dbReference>
<dbReference type="GO" id="GO:0016616">
    <property type="term" value="F:oxidoreductase activity, acting on the CH-OH group of donors, NAD or NADP as acceptor"/>
    <property type="evidence" value="ECO:0007669"/>
    <property type="project" value="TreeGrafter"/>
</dbReference>
<reference evidence="3 4" key="1">
    <citation type="submission" date="2018-02" db="EMBL/GenBank/DDBJ databases">
        <authorList>
            <person name="Cohen D.B."/>
            <person name="Kent A.D."/>
        </authorList>
    </citation>
    <scope>NUCLEOTIDE SEQUENCE [LARGE SCALE GENOMIC DNA]</scope>
    <source>
        <strain evidence="3 4">CCAP 1448/3</strain>
    </source>
</reference>
<name>A0A2T1C3Q8_9CYAN</name>
<proteinExistence type="inferred from homology"/>
<dbReference type="Gene3D" id="3.40.50.720">
    <property type="entry name" value="NAD(P)-binding Rossmann-like Domain"/>
    <property type="match status" value="1"/>
</dbReference>
<gene>
    <name evidence="3" type="ORF">C7B64_11005</name>
</gene>
<dbReference type="SUPFAM" id="SSF51735">
    <property type="entry name" value="NAD(P)-binding Rossmann-fold domains"/>
    <property type="match status" value="1"/>
</dbReference>
<dbReference type="PANTHER" id="PTHR42760">
    <property type="entry name" value="SHORT-CHAIN DEHYDROGENASES/REDUCTASES FAMILY MEMBER"/>
    <property type="match status" value="1"/>
</dbReference>
<dbReference type="RefSeq" id="WP_106288699.1">
    <property type="nucleotide sequence ID" value="NZ_CAWNTC010000034.1"/>
</dbReference>
<evidence type="ECO:0008006" key="5">
    <source>
        <dbReference type="Google" id="ProtNLM"/>
    </source>
</evidence>
<comment type="caution">
    <text evidence="3">The sequence shown here is derived from an EMBL/GenBank/DDBJ whole genome shotgun (WGS) entry which is preliminary data.</text>
</comment>
<dbReference type="PRINTS" id="PR00080">
    <property type="entry name" value="SDRFAMILY"/>
</dbReference>
<dbReference type="EMBL" id="PVWJ01000046">
    <property type="protein sequence ID" value="PSB02889.1"/>
    <property type="molecule type" value="Genomic_DNA"/>
</dbReference>
<dbReference type="InterPro" id="IPR002347">
    <property type="entry name" value="SDR_fam"/>
</dbReference>
<dbReference type="GO" id="GO:0030497">
    <property type="term" value="P:fatty acid elongation"/>
    <property type="evidence" value="ECO:0007669"/>
    <property type="project" value="TreeGrafter"/>
</dbReference>
<evidence type="ECO:0000256" key="2">
    <source>
        <dbReference type="RuleBase" id="RU000363"/>
    </source>
</evidence>
<dbReference type="Proteomes" id="UP000238762">
    <property type="component" value="Unassembled WGS sequence"/>
</dbReference>
<dbReference type="OrthoDB" id="9785520at2"/>
<dbReference type="Pfam" id="PF00106">
    <property type="entry name" value="adh_short"/>
    <property type="match status" value="1"/>
</dbReference>
<comment type="similarity">
    <text evidence="1 2">Belongs to the short-chain dehydrogenases/reductases (SDR) family.</text>
</comment>
<dbReference type="AlphaFoldDB" id="A0A2T1C3Q8"/>
<dbReference type="PRINTS" id="PR00081">
    <property type="entry name" value="GDHRDH"/>
</dbReference>
<sequence length="292" mass="32264">MNFKERIKLALSILKDGVKPAKSVVHKSDLEPSLVIDNQLLSGKNVLITGAGKNIGKSIAIEMAKQGANIFFTDLNPQSCTELEQELASYQVESQGFVSDISKIEDINRLLNILHEQEIYIDILVNNVGIQLETKQIINLDLKEWYQTFNTNIFGPIYLTKNIAKMMMQNSRHGSIIFVTSIHQWITIGFPSYSSSKAALGMIIQELAVDLAPAGIRVNGIAPGLVAEDEEGKAKYHHYAPLHHTSINPCYIGRAAVYLASEYFSKFTTGSVIKIDAGVSSYSYCLVPISPE</sequence>
<evidence type="ECO:0000313" key="4">
    <source>
        <dbReference type="Proteomes" id="UP000238762"/>
    </source>
</evidence>
<organism evidence="3 4">
    <name type="scientific">Merismopedia glauca CCAP 1448/3</name>
    <dbReference type="NCBI Taxonomy" id="1296344"/>
    <lineage>
        <taxon>Bacteria</taxon>
        <taxon>Bacillati</taxon>
        <taxon>Cyanobacteriota</taxon>
        <taxon>Cyanophyceae</taxon>
        <taxon>Synechococcales</taxon>
        <taxon>Merismopediaceae</taxon>
        <taxon>Merismopedia</taxon>
    </lineage>
</organism>
<evidence type="ECO:0000256" key="1">
    <source>
        <dbReference type="ARBA" id="ARBA00006484"/>
    </source>
</evidence>
<keyword evidence="4" id="KW-1185">Reference proteome</keyword>
<dbReference type="InterPro" id="IPR036291">
    <property type="entry name" value="NAD(P)-bd_dom_sf"/>
</dbReference>
<dbReference type="CDD" id="cd05233">
    <property type="entry name" value="SDR_c"/>
    <property type="match status" value="1"/>
</dbReference>
<accession>A0A2T1C3Q8</accession>